<dbReference type="Pfam" id="PF03328">
    <property type="entry name" value="HpcH_HpaI"/>
    <property type="match status" value="1"/>
</dbReference>
<protein>
    <submittedName>
        <fullName evidence="3">HpcH/HpaI aldolase/citrate lyase family protein</fullName>
    </submittedName>
</protein>
<gene>
    <name evidence="3" type="ORF">SAMN06295900_101161</name>
</gene>
<dbReference type="RefSeq" id="WP_085224370.1">
    <property type="nucleotide sequence ID" value="NZ_BSQD01000001.1"/>
</dbReference>
<sequence>MNSRERKMLEILRRGKEEFGYLAVKAEFEAEGTRVDELLRLIEIARKAGVGVGLKIGGCEAIRDLLESKQIGVEYIIAPMIESPYAVSKFIEAKNKVYSAEEQQDTKFLFNLETITGYNNLQGLVGAASVPNGLTGVVFGRVDFSLSNGMSRDDINSDKVTDYAIATGTAAKQAGLELVVGGGVSMDALPALRRLSENYLTRFETRKIIYSADALRQPNIEAGLLQAVHFELLWLQNKREYYGLIEKEDDKRIRMLEERWKVLNGNS</sequence>
<dbReference type="GO" id="GO:0046872">
    <property type="term" value="F:metal ion binding"/>
    <property type="evidence" value="ECO:0007669"/>
    <property type="project" value="UniProtKB-KW"/>
</dbReference>
<dbReference type="Gene3D" id="3.20.20.60">
    <property type="entry name" value="Phosphoenolpyruvate-binding domains"/>
    <property type="match status" value="1"/>
</dbReference>
<evidence type="ECO:0000313" key="3">
    <source>
        <dbReference type="EMBL" id="SME93940.1"/>
    </source>
</evidence>
<dbReference type="OrthoDB" id="86160at2"/>
<dbReference type="AlphaFoldDB" id="A0A1X7CCH5"/>
<proteinExistence type="predicted"/>
<dbReference type="GO" id="GO:0016829">
    <property type="term" value="F:lyase activity"/>
    <property type="evidence" value="ECO:0007669"/>
    <property type="project" value="UniProtKB-KW"/>
</dbReference>
<evidence type="ECO:0000313" key="4">
    <source>
        <dbReference type="Proteomes" id="UP000192911"/>
    </source>
</evidence>
<dbReference type="InterPro" id="IPR015813">
    <property type="entry name" value="Pyrv/PenolPyrv_kinase-like_dom"/>
</dbReference>
<organism evidence="3 4">
    <name type="scientific">Trinickia caryophylli</name>
    <name type="common">Paraburkholderia caryophylli</name>
    <dbReference type="NCBI Taxonomy" id="28094"/>
    <lineage>
        <taxon>Bacteria</taxon>
        <taxon>Pseudomonadati</taxon>
        <taxon>Pseudomonadota</taxon>
        <taxon>Betaproteobacteria</taxon>
        <taxon>Burkholderiales</taxon>
        <taxon>Burkholderiaceae</taxon>
        <taxon>Trinickia</taxon>
    </lineage>
</organism>
<dbReference type="Proteomes" id="UP000192911">
    <property type="component" value="Unassembled WGS sequence"/>
</dbReference>
<evidence type="ECO:0000256" key="1">
    <source>
        <dbReference type="ARBA" id="ARBA00022723"/>
    </source>
</evidence>
<accession>A0A1X7CCH5</accession>
<dbReference type="InterPro" id="IPR040442">
    <property type="entry name" value="Pyrv_kinase-like_dom_sf"/>
</dbReference>
<keyword evidence="1" id="KW-0479">Metal-binding</keyword>
<feature type="domain" description="HpcH/HpaI aldolase/citrate lyase" evidence="2">
    <location>
        <begin position="35"/>
        <end position="177"/>
    </location>
</feature>
<keyword evidence="3" id="KW-0456">Lyase</keyword>
<name>A0A1X7CCH5_TRICW</name>
<dbReference type="GeneID" id="95549360"/>
<evidence type="ECO:0000259" key="2">
    <source>
        <dbReference type="Pfam" id="PF03328"/>
    </source>
</evidence>
<dbReference type="EMBL" id="FXAH01000001">
    <property type="protein sequence ID" value="SME93940.1"/>
    <property type="molecule type" value="Genomic_DNA"/>
</dbReference>
<dbReference type="SUPFAM" id="SSF51621">
    <property type="entry name" value="Phosphoenolpyruvate/pyruvate domain"/>
    <property type="match status" value="1"/>
</dbReference>
<dbReference type="STRING" id="28094.SAMN06295900_101161"/>
<dbReference type="InterPro" id="IPR005000">
    <property type="entry name" value="Aldolase/citrate-lyase_domain"/>
</dbReference>
<reference evidence="4" key="1">
    <citation type="submission" date="2017-04" db="EMBL/GenBank/DDBJ databases">
        <authorList>
            <person name="Varghese N."/>
            <person name="Submissions S."/>
        </authorList>
    </citation>
    <scope>NUCLEOTIDE SEQUENCE [LARGE SCALE GENOMIC DNA]</scope>
    <source>
        <strain evidence="4">Ballard 720</strain>
    </source>
</reference>
<keyword evidence="4" id="KW-1185">Reference proteome</keyword>